<dbReference type="AlphaFoldDB" id="A0A176S030"/>
<dbReference type="EMBL" id="LUTY01001643">
    <property type="protein sequence ID" value="OAD21423.1"/>
    <property type="molecule type" value="Genomic_DNA"/>
</dbReference>
<dbReference type="Pfam" id="PF03781">
    <property type="entry name" value="FGE-sulfatase"/>
    <property type="match status" value="1"/>
</dbReference>
<keyword evidence="3" id="KW-1185">Reference proteome</keyword>
<dbReference type="SUPFAM" id="SSF56436">
    <property type="entry name" value="C-type lectin-like"/>
    <property type="match status" value="1"/>
</dbReference>
<proteinExistence type="predicted"/>
<sequence length="198" mass="22563">MGDIQGGGDSNEKPVHRVSVAQFAISRYEVTVSEYLRFVQATGRHAPEWQKAGSKYNIQTGTRSYYYKILGSALTKENYPIVGVSWYNAVAYADWLSQQTGKPYRLPTEAEWEYAARAGKKTKYWWGNEIGSKNANCSNRDCGDDFKYTAPVETFASNPFKLYNTVGNVWEWTCSEYEDKYSGKEQQCKGDAKGRRFV</sequence>
<protein>
    <submittedName>
        <fullName evidence="2">Sulphatase-modifying factor domain protein</fullName>
    </submittedName>
</protein>
<dbReference type="Proteomes" id="UP000076962">
    <property type="component" value="Unassembled WGS sequence"/>
</dbReference>
<evidence type="ECO:0000313" key="2">
    <source>
        <dbReference type="EMBL" id="OAD21423.1"/>
    </source>
</evidence>
<gene>
    <name evidence="2" type="ORF">THIOM_002809</name>
</gene>
<feature type="domain" description="Sulfatase-modifying factor enzyme-like" evidence="1">
    <location>
        <begin position="2"/>
        <end position="186"/>
    </location>
</feature>
<dbReference type="InterPro" id="IPR005532">
    <property type="entry name" value="SUMF_dom"/>
</dbReference>
<dbReference type="Gene3D" id="3.90.1580.10">
    <property type="entry name" value="paralog of FGE (formylglycine-generating enzyme)"/>
    <property type="match status" value="1"/>
</dbReference>
<dbReference type="InterPro" id="IPR016187">
    <property type="entry name" value="CTDL_fold"/>
</dbReference>
<feature type="non-terminal residue" evidence="2">
    <location>
        <position position="198"/>
    </location>
</feature>
<comment type="caution">
    <text evidence="2">The sequence shown here is derived from an EMBL/GenBank/DDBJ whole genome shotgun (WGS) entry which is preliminary data.</text>
</comment>
<name>A0A176S030_9GAMM</name>
<dbReference type="InterPro" id="IPR042095">
    <property type="entry name" value="SUMF_sf"/>
</dbReference>
<accession>A0A176S030</accession>
<dbReference type="InterPro" id="IPR051043">
    <property type="entry name" value="Sulfatase_Mod_Factor_Kinase"/>
</dbReference>
<dbReference type="GO" id="GO:0120147">
    <property type="term" value="F:formylglycine-generating oxidase activity"/>
    <property type="evidence" value="ECO:0007669"/>
    <property type="project" value="TreeGrafter"/>
</dbReference>
<evidence type="ECO:0000313" key="3">
    <source>
        <dbReference type="Proteomes" id="UP000076962"/>
    </source>
</evidence>
<reference evidence="2 3" key="1">
    <citation type="submission" date="2016-05" db="EMBL/GenBank/DDBJ databases">
        <title>Single-cell genome of chain-forming Candidatus Thiomargarita nelsonii and comparison to other large sulfur-oxidizing bacteria.</title>
        <authorList>
            <person name="Winkel M."/>
            <person name="Salman V."/>
            <person name="Woyke T."/>
            <person name="Schulz-Vogt H."/>
            <person name="Richter M."/>
            <person name="Flood B."/>
            <person name="Bailey J."/>
            <person name="Amann R."/>
            <person name="Mussmann M."/>
        </authorList>
    </citation>
    <scope>NUCLEOTIDE SEQUENCE [LARGE SCALE GENOMIC DNA]</scope>
    <source>
        <strain evidence="2 3">THI036</strain>
    </source>
</reference>
<evidence type="ECO:0000259" key="1">
    <source>
        <dbReference type="Pfam" id="PF03781"/>
    </source>
</evidence>
<organism evidence="2 3">
    <name type="scientific">Candidatus Thiomargarita nelsonii</name>
    <dbReference type="NCBI Taxonomy" id="1003181"/>
    <lineage>
        <taxon>Bacteria</taxon>
        <taxon>Pseudomonadati</taxon>
        <taxon>Pseudomonadota</taxon>
        <taxon>Gammaproteobacteria</taxon>
        <taxon>Thiotrichales</taxon>
        <taxon>Thiotrichaceae</taxon>
        <taxon>Thiomargarita</taxon>
    </lineage>
</organism>
<dbReference type="PANTHER" id="PTHR23150:SF35">
    <property type="entry name" value="BLL6746 PROTEIN"/>
    <property type="match status" value="1"/>
</dbReference>
<dbReference type="PANTHER" id="PTHR23150">
    <property type="entry name" value="SULFATASE MODIFYING FACTOR 1, 2"/>
    <property type="match status" value="1"/>
</dbReference>